<proteinExistence type="predicted"/>
<dbReference type="EMBL" id="JABANM010037180">
    <property type="protein sequence ID" value="KAF4684489.1"/>
    <property type="molecule type" value="Genomic_DNA"/>
</dbReference>
<accession>A0A7J6NKT7</accession>
<organism evidence="1 2">
    <name type="scientific">Perkinsus olseni</name>
    <name type="common">Perkinsus atlanticus</name>
    <dbReference type="NCBI Taxonomy" id="32597"/>
    <lineage>
        <taxon>Eukaryota</taxon>
        <taxon>Sar</taxon>
        <taxon>Alveolata</taxon>
        <taxon>Perkinsozoa</taxon>
        <taxon>Perkinsea</taxon>
        <taxon>Perkinsida</taxon>
        <taxon>Perkinsidae</taxon>
        <taxon>Perkinsus</taxon>
    </lineage>
</organism>
<reference evidence="1 2" key="1">
    <citation type="submission" date="2020-04" db="EMBL/GenBank/DDBJ databases">
        <title>Perkinsus olseni comparative genomics.</title>
        <authorList>
            <person name="Bogema D.R."/>
        </authorList>
    </citation>
    <scope>NUCLEOTIDE SEQUENCE [LARGE SCALE GENOMIC DNA]</scope>
    <source>
        <strain evidence="1">ATCC PRA-205</strain>
    </source>
</reference>
<gene>
    <name evidence="1" type="primary">ARFGEF1_7</name>
    <name evidence="1" type="ORF">FOZ62_019544</name>
</gene>
<comment type="caution">
    <text evidence="1">The sequence shown here is derived from an EMBL/GenBank/DDBJ whole genome shotgun (WGS) entry which is preliminary data.</text>
</comment>
<feature type="non-terminal residue" evidence="1">
    <location>
        <position position="1"/>
    </location>
</feature>
<dbReference type="Proteomes" id="UP000574390">
    <property type="component" value="Unassembled WGS sequence"/>
</dbReference>
<protein>
    <submittedName>
        <fullName evidence="1">Brefeldin A-inhibited guanine nucleotide-exchange protein 1</fullName>
    </submittedName>
</protein>
<name>A0A7J6NKT7_PEROL</name>
<dbReference type="AlphaFoldDB" id="A0A7J6NKT7"/>
<sequence length="73" mass="8513">MQPSRRFELFIKETESIVEKSREMLSRKPEDMGGVQDPQEYLGPMFEVMWGSILGTLSQLMNSEEESVEVVEW</sequence>
<evidence type="ECO:0000313" key="2">
    <source>
        <dbReference type="Proteomes" id="UP000574390"/>
    </source>
</evidence>
<evidence type="ECO:0000313" key="1">
    <source>
        <dbReference type="EMBL" id="KAF4684489.1"/>
    </source>
</evidence>